<reference evidence="12 13" key="1">
    <citation type="journal article" date="2014" name="PLoS ONE">
        <title>De novo Genome Assembly of the Fungal Plant Pathogen Pyrenophora semeniperda.</title>
        <authorList>
            <person name="Soliai M.M."/>
            <person name="Meyer S.E."/>
            <person name="Udall J.A."/>
            <person name="Elzinga D.E."/>
            <person name="Hermansen R.A."/>
            <person name="Bodily P.M."/>
            <person name="Hart A.A."/>
            <person name="Coleman C.E."/>
        </authorList>
    </citation>
    <scope>NUCLEOTIDE SEQUENCE [LARGE SCALE GENOMIC DNA]</scope>
    <source>
        <strain evidence="12 13">CCB06</strain>
        <tissue evidence="12">Mycelium</tissue>
    </source>
</reference>
<evidence type="ECO:0000256" key="4">
    <source>
        <dbReference type="ARBA" id="ARBA00018170"/>
    </source>
</evidence>
<dbReference type="GO" id="GO:0044284">
    <property type="term" value="C:mitochondrial crista junction"/>
    <property type="evidence" value="ECO:0007669"/>
    <property type="project" value="InterPro"/>
</dbReference>
<evidence type="ECO:0000256" key="9">
    <source>
        <dbReference type="ARBA" id="ARBA00032159"/>
    </source>
</evidence>
<sequence length="112" mass="12793">MGFTTGFLGGVTLTSAVLYLTISLHTQNRATQAALLRQQRQVLADFYEPKKPEPEPTSREAPVGLAEMAKDRWNRSLEEGVRKVYTTDWRKVREEAEDRASVILQRIRESTK</sequence>
<dbReference type="EMBL" id="KE747806">
    <property type="protein sequence ID" value="RMZ66183.1"/>
    <property type="molecule type" value="Genomic_DNA"/>
</dbReference>
<evidence type="ECO:0000256" key="6">
    <source>
        <dbReference type="ARBA" id="ARBA00022989"/>
    </source>
</evidence>
<proteinExistence type="inferred from homology"/>
<comment type="subunit">
    <text evidence="11">Component of the mitochondrial contact site and cristae organizing system (MICOS) complex.</text>
</comment>
<evidence type="ECO:0000256" key="2">
    <source>
        <dbReference type="ARBA" id="ARBA00004370"/>
    </source>
</evidence>
<evidence type="ECO:0000313" key="13">
    <source>
        <dbReference type="Proteomes" id="UP000265663"/>
    </source>
</evidence>
<keyword evidence="13" id="KW-1185">Reference proteome</keyword>
<comment type="subcellular location">
    <subcellularLocation>
        <location evidence="2">Membrane</location>
    </subcellularLocation>
    <subcellularLocation>
        <location evidence="11">Mitochondrion inner membrane</location>
        <topology evidence="11">Single-pass membrane protein</topology>
    </subcellularLocation>
</comment>
<evidence type="ECO:0000256" key="10">
    <source>
        <dbReference type="ARBA" id="ARBA00032985"/>
    </source>
</evidence>
<dbReference type="Proteomes" id="UP000265663">
    <property type="component" value="Unassembled WGS sequence"/>
</dbReference>
<evidence type="ECO:0000256" key="11">
    <source>
        <dbReference type="RuleBase" id="RU363010"/>
    </source>
</evidence>
<keyword evidence="5 11" id="KW-0812">Transmembrane</keyword>
<dbReference type="AlphaFoldDB" id="A0A3M7LVB9"/>
<dbReference type="GO" id="GO:0042407">
    <property type="term" value="P:cristae formation"/>
    <property type="evidence" value="ECO:0007669"/>
    <property type="project" value="InterPro"/>
</dbReference>
<gene>
    <name evidence="12" type="ORF">GMOD_00005260</name>
</gene>
<name>A0A3M7LVB9_9PLEO</name>
<feature type="transmembrane region" description="Helical" evidence="11">
    <location>
        <begin position="6"/>
        <end position="24"/>
    </location>
</feature>
<keyword evidence="12" id="KW-0378">Hydrolase</keyword>
<evidence type="ECO:0000256" key="3">
    <source>
        <dbReference type="ARBA" id="ARBA00009188"/>
    </source>
</evidence>
<keyword evidence="8 11" id="KW-0472">Membrane</keyword>
<dbReference type="OrthoDB" id="4037694at2759"/>
<dbReference type="GO" id="GO:0061617">
    <property type="term" value="C:MICOS complex"/>
    <property type="evidence" value="ECO:0007669"/>
    <property type="project" value="UniProtKB-UniRule"/>
</dbReference>
<evidence type="ECO:0000256" key="7">
    <source>
        <dbReference type="ARBA" id="ARBA00023128"/>
    </source>
</evidence>
<keyword evidence="11" id="KW-0999">Mitochondrion inner membrane</keyword>
<evidence type="ECO:0000256" key="5">
    <source>
        <dbReference type="ARBA" id="ARBA00022692"/>
    </source>
</evidence>
<evidence type="ECO:0000256" key="8">
    <source>
        <dbReference type="ARBA" id="ARBA00023136"/>
    </source>
</evidence>
<evidence type="ECO:0000313" key="12">
    <source>
        <dbReference type="EMBL" id="RMZ66183.1"/>
    </source>
</evidence>
<keyword evidence="7 11" id="KW-0496">Mitochondrion</keyword>
<comment type="similarity">
    <text evidence="3 11">Belongs to the MICOS complex subunit Mic12 family.</text>
</comment>
<dbReference type="InterPro" id="IPR031463">
    <property type="entry name" value="Mic12"/>
</dbReference>
<evidence type="ECO:0000256" key="1">
    <source>
        <dbReference type="ARBA" id="ARBA00002689"/>
    </source>
</evidence>
<keyword evidence="6 11" id="KW-1133">Transmembrane helix</keyword>
<dbReference type="GO" id="GO:0016787">
    <property type="term" value="F:hydrolase activity"/>
    <property type="evidence" value="ECO:0007669"/>
    <property type="project" value="UniProtKB-KW"/>
</dbReference>
<accession>A0A3M7LVB9</accession>
<protein>
    <recommendedName>
        <fullName evidence="4 11">MICOS complex subunit MIC12</fullName>
    </recommendedName>
    <alternativeName>
        <fullName evidence="10 11">Altered inheritance of mitochondria protein 5, mitochondrial</fullName>
    </alternativeName>
    <alternativeName>
        <fullName evidence="9 11">Found in mitochondrial proteome protein 51</fullName>
    </alternativeName>
</protein>
<organism evidence="12 13">
    <name type="scientific">Pyrenophora seminiperda CCB06</name>
    <dbReference type="NCBI Taxonomy" id="1302712"/>
    <lineage>
        <taxon>Eukaryota</taxon>
        <taxon>Fungi</taxon>
        <taxon>Dikarya</taxon>
        <taxon>Ascomycota</taxon>
        <taxon>Pezizomycotina</taxon>
        <taxon>Dothideomycetes</taxon>
        <taxon>Pleosporomycetidae</taxon>
        <taxon>Pleosporales</taxon>
        <taxon>Pleosporineae</taxon>
        <taxon>Pleosporaceae</taxon>
        <taxon>Pyrenophora</taxon>
    </lineage>
</organism>
<dbReference type="Pfam" id="PF17050">
    <property type="entry name" value="AIM5"/>
    <property type="match status" value="1"/>
</dbReference>
<comment type="function">
    <text evidence="1 11">Component of the MICOS complex, a large protein complex of the mitochondrial inner membrane that plays crucial roles in the maintenance of crista junctions, inner membrane architecture, and formation of contact sites to the outer membrane.</text>
</comment>